<proteinExistence type="predicted"/>
<sequence length="483" mass="55255">MIINVFNDFIALSEHTYEYESILIDLTKDLSLPDETWQKIFHQRRQLDHQRILFSKKIVDLEKHAACLQTELLGKSLGPGEESCFRSEYDPGRSIHDHDHVHDHVHETHVGDKIREEDEDESTSYYPRGCSFPPGGPSVHGTHKLIPTIRHDFHDDFKSGLLDEDSRHYSQCVRSCYGSSSSHDSIYGPKNNNNNNNLKVWDMTGFPNSIVFTTTAATATATATATEQPTQQLVSHSHTHPFISTQAQQYEYMKRSIPLEPTKANTAAAWAMIKTTHGFETAQALRSIFHDDTKDIAIIQEGKEEEEKLEEKLEEKQEEKQEEKLEEKQEEDNDIFQELYKGNEEDTAKTIQSCSSSPSSSSSSSSSCFSPLLITTDNNLFGLLGDGVAGVAGEEEREQKICFLQEQMGFNRKERCEYVQGLLFLMLNNFKSDRLKGEDESILIAQLQDLYIVYEQYLCDFPDIYIEEIDKILEEYFETQPHP</sequence>
<evidence type="ECO:0000256" key="1">
    <source>
        <dbReference type="SAM" id="MobiDB-lite"/>
    </source>
</evidence>
<comment type="caution">
    <text evidence="2">The sequence shown here is derived from an EMBL/GenBank/DDBJ whole genome shotgun (WGS) entry which is preliminary data.</text>
</comment>
<organism evidence="2 3">
    <name type="scientific">Aduncisulcus paluster</name>
    <dbReference type="NCBI Taxonomy" id="2918883"/>
    <lineage>
        <taxon>Eukaryota</taxon>
        <taxon>Metamonada</taxon>
        <taxon>Carpediemonas-like organisms</taxon>
        <taxon>Aduncisulcus</taxon>
    </lineage>
</organism>
<feature type="compositionally biased region" description="Low complexity" evidence="1">
    <location>
        <begin position="353"/>
        <end position="366"/>
    </location>
</feature>
<dbReference type="EMBL" id="BQXS01010988">
    <property type="protein sequence ID" value="GKT35428.1"/>
    <property type="molecule type" value="Genomic_DNA"/>
</dbReference>
<feature type="non-terminal residue" evidence="2">
    <location>
        <position position="483"/>
    </location>
</feature>
<reference evidence="2" key="1">
    <citation type="submission" date="2022-03" db="EMBL/GenBank/DDBJ databases">
        <title>Draft genome sequence of Aduncisulcus paluster, a free-living microaerophilic Fornicata.</title>
        <authorList>
            <person name="Yuyama I."/>
            <person name="Kume K."/>
            <person name="Tamura T."/>
            <person name="Inagaki Y."/>
            <person name="Hashimoto T."/>
        </authorList>
    </citation>
    <scope>NUCLEOTIDE SEQUENCE</scope>
    <source>
        <strain evidence="2">NY0171</strain>
    </source>
</reference>
<keyword evidence="3" id="KW-1185">Reference proteome</keyword>
<name>A0ABQ5KUV9_9EUKA</name>
<evidence type="ECO:0000313" key="3">
    <source>
        <dbReference type="Proteomes" id="UP001057375"/>
    </source>
</evidence>
<accession>A0ABQ5KUV9</accession>
<dbReference type="Proteomes" id="UP001057375">
    <property type="component" value="Unassembled WGS sequence"/>
</dbReference>
<evidence type="ECO:0000313" key="2">
    <source>
        <dbReference type="EMBL" id="GKT35428.1"/>
    </source>
</evidence>
<feature type="region of interest" description="Disordered" evidence="1">
    <location>
        <begin position="305"/>
        <end position="333"/>
    </location>
</feature>
<protein>
    <submittedName>
        <fullName evidence="2">Uncharacterized protein</fullName>
    </submittedName>
</protein>
<gene>
    <name evidence="2" type="ORF">ADUPG1_008590</name>
</gene>
<feature type="region of interest" description="Disordered" evidence="1">
    <location>
        <begin position="347"/>
        <end position="366"/>
    </location>
</feature>
<feature type="compositionally biased region" description="Basic and acidic residues" evidence="1">
    <location>
        <begin position="305"/>
        <end position="327"/>
    </location>
</feature>